<dbReference type="CDD" id="cd03230">
    <property type="entry name" value="ABC_DR_subfamily_A"/>
    <property type="match status" value="1"/>
</dbReference>
<dbReference type="AlphaFoldDB" id="A0A6V7RC79"/>
<keyword evidence="6" id="KW-1185">Reference proteome</keyword>
<evidence type="ECO:0000313" key="6">
    <source>
        <dbReference type="Proteomes" id="UP000589351"/>
    </source>
</evidence>
<dbReference type="PANTHER" id="PTHR42711:SF13">
    <property type="entry name" value="ABC TRANSPORTER, ATP-BINDING PROTEIN"/>
    <property type="match status" value="1"/>
</dbReference>
<comment type="caution">
    <text evidence="5">The sequence shown here is derived from an EMBL/GenBank/DDBJ whole genome shotgun (WGS) entry which is preliminary data.</text>
</comment>
<dbReference type="Proteomes" id="UP000589351">
    <property type="component" value="Unassembled WGS sequence"/>
</dbReference>
<keyword evidence="3 5" id="KW-0067">ATP-binding</keyword>
<organism evidence="5 6">
    <name type="scientific">Jeotgalicoccus meleagridis</name>
    <dbReference type="NCBI Taxonomy" id="2759181"/>
    <lineage>
        <taxon>Bacteria</taxon>
        <taxon>Bacillati</taxon>
        <taxon>Bacillota</taxon>
        <taxon>Bacilli</taxon>
        <taxon>Bacillales</taxon>
        <taxon>Staphylococcaceae</taxon>
        <taxon>Jeotgalicoccus</taxon>
    </lineage>
</organism>
<dbReference type="SMART" id="SM00382">
    <property type="entry name" value="AAA"/>
    <property type="match status" value="1"/>
</dbReference>
<protein>
    <submittedName>
        <fullName evidence="5">Fluoroquinolones export ATP-binding proteinc/MT2762</fullName>
    </submittedName>
</protein>
<dbReference type="PROSITE" id="PS00211">
    <property type="entry name" value="ABC_TRANSPORTER_1"/>
    <property type="match status" value="1"/>
</dbReference>
<reference evidence="5 6" key="1">
    <citation type="submission" date="2020-07" db="EMBL/GenBank/DDBJ databases">
        <authorList>
            <person name="Criscuolo A."/>
        </authorList>
    </citation>
    <scope>NUCLEOTIDE SEQUENCE [LARGE SCALE GENOMIC DNA]</scope>
    <source>
        <strain evidence="5">CIP111649</strain>
    </source>
</reference>
<dbReference type="SUPFAM" id="SSF52540">
    <property type="entry name" value="P-loop containing nucleoside triphosphate hydrolases"/>
    <property type="match status" value="1"/>
</dbReference>
<dbReference type="GO" id="GO:0005524">
    <property type="term" value="F:ATP binding"/>
    <property type="evidence" value="ECO:0007669"/>
    <property type="project" value="UniProtKB-KW"/>
</dbReference>
<name>A0A6V7RC79_9STAP</name>
<dbReference type="EMBL" id="CAJEWD010000004">
    <property type="protein sequence ID" value="CAD2074599.1"/>
    <property type="molecule type" value="Genomic_DNA"/>
</dbReference>
<keyword evidence="1" id="KW-0813">Transport</keyword>
<dbReference type="PROSITE" id="PS50893">
    <property type="entry name" value="ABC_TRANSPORTER_2"/>
    <property type="match status" value="1"/>
</dbReference>
<feature type="domain" description="ABC transporter" evidence="4">
    <location>
        <begin position="4"/>
        <end position="231"/>
    </location>
</feature>
<gene>
    <name evidence="5" type="ORF">JEODO184_00740</name>
</gene>
<evidence type="ECO:0000256" key="1">
    <source>
        <dbReference type="ARBA" id="ARBA00022448"/>
    </source>
</evidence>
<evidence type="ECO:0000259" key="4">
    <source>
        <dbReference type="PROSITE" id="PS50893"/>
    </source>
</evidence>
<sequence>MSVIKVKELTKTFGNERALKGVSFEVGKGQIFGLLGPSGSGKTTTIKILTGEFEPNSGTVIVNGYNHEQFDKNDYVSKLGILSDKSSLYERLTVKDNLELFRKLYGAPKGSVERVLEDVGLLEEINKTVSKLSKGMKQRILLCKAVIHKPDILFLDEPTSALDPTTAEKIHEMLEVLRDEGTTTLLTTHNMEEATRLCDQVAFLYQGIIQDHGAPNELRHKYKRNLVHVTYADGRNKSFEKTSENDNLLKTVLLDEQAIDVRTDFPTLGEVFKKVTGKELY</sequence>
<evidence type="ECO:0000256" key="3">
    <source>
        <dbReference type="ARBA" id="ARBA00022840"/>
    </source>
</evidence>
<dbReference type="GO" id="GO:0016887">
    <property type="term" value="F:ATP hydrolysis activity"/>
    <property type="evidence" value="ECO:0007669"/>
    <property type="project" value="InterPro"/>
</dbReference>
<dbReference type="InterPro" id="IPR050763">
    <property type="entry name" value="ABC_transporter_ATP-binding"/>
</dbReference>
<dbReference type="InterPro" id="IPR017871">
    <property type="entry name" value="ABC_transporter-like_CS"/>
</dbReference>
<dbReference type="Gene3D" id="3.40.50.300">
    <property type="entry name" value="P-loop containing nucleotide triphosphate hydrolases"/>
    <property type="match status" value="1"/>
</dbReference>
<keyword evidence="2" id="KW-0547">Nucleotide-binding</keyword>
<evidence type="ECO:0000313" key="5">
    <source>
        <dbReference type="EMBL" id="CAD2074599.1"/>
    </source>
</evidence>
<dbReference type="RefSeq" id="WP_185125268.1">
    <property type="nucleotide sequence ID" value="NZ_CAJEWD010000004.1"/>
</dbReference>
<dbReference type="PANTHER" id="PTHR42711">
    <property type="entry name" value="ABC TRANSPORTER ATP-BINDING PROTEIN"/>
    <property type="match status" value="1"/>
</dbReference>
<dbReference type="InterPro" id="IPR003593">
    <property type="entry name" value="AAA+_ATPase"/>
</dbReference>
<proteinExistence type="predicted"/>
<dbReference type="Pfam" id="PF00005">
    <property type="entry name" value="ABC_tran"/>
    <property type="match status" value="1"/>
</dbReference>
<dbReference type="InterPro" id="IPR003439">
    <property type="entry name" value="ABC_transporter-like_ATP-bd"/>
</dbReference>
<accession>A0A6V7RC79</accession>
<dbReference type="InterPro" id="IPR027417">
    <property type="entry name" value="P-loop_NTPase"/>
</dbReference>
<evidence type="ECO:0000256" key="2">
    <source>
        <dbReference type="ARBA" id="ARBA00022741"/>
    </source>
</evidence>